<dbReference type="EMBL" id="FOHB01000007">
    <property type="protein sequence ID" value="SES43285.1"/>
    <property type="molecule type" value="Genomic_DNA"/>
</dbReference>
<organism evidence="4 5">
    <name type="scientific">Pedococcus cremeus</name>
    <dbReference type="NCBI Taxonomy" id="587636"/>
    <lineage>
        <taxon>Bacteria</taxon>
        <taxon>Bacillati</taxon>
        <taxon>Actinomycetota</taxon>
        <taxon>Actinomycetes</taxon>
        <taxon>Micrococcales</taxon>
        <taxon>Intrasporangiaceae</taxon>
        <taxon>Pedococcus</taxon>
    </lineage>
</organism>
<evidence type="ECO:0000256" key="1">
    <source>
        <dbReference type="SAM" id="MobiDB-lite"/>
    </source>
</evidence>
<evidence type="ECO:0000313" key="5">
    <source>
        <dbReference type="Proteomes" id="UP000199019"/>
    </source>
</evidence>
<feature type="domain" description="Sporulation stage II protein D amidase enhancer LytB N-terminal" evidence="3">
    <location>
        <begin position="269"/>
        <end position="339"/>
    </location>
</feature>
<keyword evidence="5" id="KW-1185">Reference proteome</keyword>
<dbReference type="PANTHER" id="PTHR30032:SF8">
    <property type="entry name" value="GERMINATION-SPECIFIC N-ACETYLMURAMOYL-L-ALANINE AMIDASE"/>
    <property type="match status" value="1"/>
</dbReference>
<gene>
    <name evidence="4" type="ORF">SAMN05216199_3599</name>
</gene>
<feature type="chain" id="PRO_5039234070" evidence="2">
    <location>
        <begin position="31"/>
        <end position="780"/>
    </location>
</feature>
<proteinExistence type="predicted"/>
<evidence type="ECO:0000256" key="2">
    <source>
        <dbReference type="SAM" id="SignalP"/>
    </source>
</evidence>
<dbReference type="NCBIfam" id="TIGR02669">
    <property type="entry name" value="SpoIID_LytB"/>
    <property type="match status" value="1"/>
</dbReference>
<sequence length="780" mass="80312">MRQTQRYAARGLSALAVGALGVTLAVPATAGLAAEPPTPGPEWGVMQERPPLSQSQDPDAGPTVESPKLASGANGSTLAAAATTPGWVLHGAGWGHGLGMSQYGAYEMARAGYSAQQILGHYYSGTAYTKVDDSDWVNVNVVYGAATVTTVSQALVSGGGDFTVSLGGKVMSGKVGDAVSYSVSNSVVKATCSTCSPTSVTGTSSAPLAVIRWDDRADAGLPATKGDTLMKVGGTWYKDGAAIVSAKSASTLNAVLQVRIHDEYLDYLAESPWSWSLEALKAQAAAARGYVLRKHDAGIRSTCNCHVYDTTADQVYGGYPSSGNRTYWPNWQKAVRATGEASTGYVSTYDGSIIQAFYSSSSGGRTENNEDVWYNLSTGTADPIGYLRGVSDSWSLKPSNPAASWRQVTSGWSMASVFGLPDVARLDLSARTANGGIKSATATSSSGATRTITGDQFRTIAASGTSYSSRVNSTMIRHLTQRLGGANRYAVGAAVARSVAPGATSVVIASGENTNLPDASVAGPLASTLSSPLLLTSKDRLPDETGAELSRRGSVLKTAYVVGGEGAVSSTVVAQLQQRGLTVVRVAGADRYQTAAAVAREIGKRRTVTAVMLAGGFGLADALAGSGPASALKEPILLTPADSLATATSSAMTDLGAKYVHIVGGTAVVSQGVEDTLRKDKTVRRLGGDNRYDVSATIANYFRGQMPSTAEMVVTSGQDASLVDSLVAGTRRSLMVLVSPTSLPATAAEVMQRTPGLETVTAVGGTAVVANGVLTRASRS</sequence>
<feature type="signal peptide" evidence="2">
    <location>
        <begin position="1"/>
        <end position="30"/>
    </location>
</feature>
<dbReference type="Pfam" id="PF08486">
    <property type="entry name" value="SpoIID"/>
    <property type="match status" value="1"/>
</dbReference>
<dbReference type="InterPro" id="IPR007253">
    <property type="entry name" value="Cell_wall-bd_2"/>
</dbReference>
<accession>A0A1H9XAX9</accession>
<name>A0A1H9XAX9_9MICO</name>
<dbReference type="PANTHER" id="PTHR30032">
    <property type="entry name" value="N-ACETYLMURAMOYL-L-ALANINE AMIDASE-RELATED"/>
    <property type="match status" value="1"/>
</dbReference>
<dbReference type="Pfam" id="PF04122">
    <property type="entry name" value="CW_binding_2"/>
    <property type="match status" value="3"/>
</dbReference>
<dbReference type="OrthoDB" id="9773852at2"/>
<dbReference type="InterPro" id="IPR013693">
    <property type="entry name" value="SpoIID/LytB_N"/>
</dbReference>
<protein>
    <submittedName>
        <fullName evidence="4">SpoIID/LytB domain protein</fullName>
    </submittedName>
</protein>
<dbReference type="InterPro" id="IPR051922">
    <property type="entry name" value="Bact_Sporulation_Assoc"/>
</dbReference>
<dbReference type="Proteomes" id="UP000199019">
    <property type="component" value="Unassembled WGS sequence"/>
</dbReference>
<feature type="region of interest" description="Disordered" evidence="1">
    <location>
        <begin position="33"/>
        <end position="72"/>
    </location>
</feature>
<dbReference type="Gene3D" id="3.40.50.12090">
    <property type="match status" value="2"/>
</dbReference>
<reference evidence="5" key="1">
    <citation type="submission" date="2016-10" db="EMBL/GenBank/DDBJ databases">
        <authorList>
            <person name="Varghese N."/>
            <person name="Submissions S."/>
        </authorList>
    </citation>
    <scope>NUCLEOTIDE SEQUENCE [LARGE SCALE GENOMIC DNA]</scope>
    <source>
        <strain evidence="5">CGMCC 1.6963</strain>
    </source>
</reference>
<evidence type="ECO:0000259" key="3">
    <source>
        <dbReference type="Pfam" id="PF08486"/>
    </source>
</evidence>
<dbReference type="InterPro" id="IPR013486">
    <property type="entry name" value="SpoIID/LytB"/>
</dbReference>
<dbReference type="GO" id="GO:0030435">
    <property type="term" value="P:sporulation resulting in formation of a cellular spore"/>
    <property type="evidence" value="ECO:0007669"/>
    <property type="project" value="InterPro"/>
</dbReference>
<evidence type="ECO:0000313" key="4">
    <source>
        <dbReference type="EMBL" id="SES43285.1"/>
    </source>
</evidence>
<keyword evidence="2" id="KW-0732">Signal</keyword>
<dbReference type="AlphaFoldDB" id="A0A1H9XAX9"/>
<dbReference type="RefSeq" id="WP_091761271.1">
    <property type="nucleotide sequence ID" value="NZ_FOHB01000007.1"/>
</dbReference>